<evidence type="ECO:0000256" key="5">
    <source>
        <dbReference type="ARBA" id="ARBA00022840"/>
    </source>
</evidence>
<keyword evidence="5" id="KW-0067">ATP-binding</keyword>
<organism evidence="9">
    <name type="scientific">Candidatus Shikimatogenerans sp. Tser</name>
    <dbReference type="NCBI Taxonomy" id="3158568"/>
    <lineage>
        <taxon>Bacteria</taxon>
        <taxon>Pseudomonadati</taxon>
        <taxon>Bacteroidota</taxon>
        <taxon>Flavobacteriia</taxon>
        <taxon>Flavobacteriales</taxon>
        <taxon>Candidatus Shikimatogenerans</taxon>
    </lineage>
</organism>
<evidence type="ECO:0000256" key="6">
    <source>
        <dbReference type="ARBA" id="ARBA00022917"/>
    </source>
</evidence>
<evidence type="ECO:0000259" key="8">
    <source>
        <dbReference type="Pfam" id="PF00133"/>
    </source>
</evidence>
<evidence type="ECO:0000256" key="7">
    <source>
        <dbReference type="ARBA" id="ARBA00023146"/>
    </source>
</evidence>
<dbReference type="SUPFAM" id="SSF52374">
    <property type="entry name" value="Nucleotidylyl transferase"/>
    <property type="match status" value="1"/>
</dbReference>
<keyword evidence="3 9" id="KW-0436">Ligase</keyword>
<dbReference type="GO" id="GO:0006429">
    <property type="term" value="P:leucyl-tRNA aminoacylation"/>
    <property type="evidence" value="ECO:0007669"/>
    <property type="project" value="InterPro"/>
</dbReference>
<evidence type="ECO:0000256" key="1">
    <source>
        <dbReference type="ARBA" id="ARBA00005594"/>
    </source>
</evidence>
<keyword evidence="4" id="KW-0547">Nucleotide-binding</keyword>
<comment type="similarity">
    <text evidence="1">Belongs to the class-I aminoacyl-tRNA synthetase family.</text>
</comment>
<dbReference type="PANTHER" id="PTHR43740">
    <property type="entry name" value="LEUCYL-TRNA SYNTHETASE"/>
    <property type="match status" value="1"/>
</dbReference>
<dbReference type="GO" id="GO:0005524">
    <property type="term" value="F:ATP binding"/>
    <property type="evidence" value="ECO:0007669"/>
    <property type="project" value="UniProtKB-KW"/>
</dbReference>
<dbReference type="EC" id="6.1.1.4" evidence="2"/>
<dbReference type="InterPro" id="IPR002302">
    <property type="entry name" value="Leu-tRNA-ligase"/>
</dbReference>
<feature type="domain" description="Aminoacyl-tRNA synthetase class Ia" evidence="8">
    <location>
        <begin position="3"/>
        <end position="72"/>
    </location>
</feature>
<evidence type="ECO:0000256" key="2">
    <source>
        <dbReference type="ARBA" id="ARBA00013164"/>
    </source>
</evidence>
<accession>A0AAU7QSH4</accession>
<evidence type="ECO:0000313" key="9">
    <source>
        <dbReference type="EMBL" id="XBT18276.1"/>
    </source>
</evidence>
<keyword evidence="6" id="KW-0648">Protein biosynthesis</keyword>
<reference evidence="9" key="1">
    <citation type="submission" date="2024-06" db="EMBL/GenBank/DDBJ databases">
        <title>Diversity, functionality, and evolutionary history of bacterial symbionts in false click beetles (Coleoptera, Throscidae).</title>
        <authorList>
            <person name="Wierz J.C."/>
            <person name="Malm H."/>
            <person name="Kaltenpoth M."/>
            <person name="Engl T."/>
        </authorList>
    </citation>
    <scope>NUCLEOTIDE SEQUENCE</scope>
    <source>
        <strain evidence="9">Tser</strain>
    </source>
</reference>
<dbReference type="InterPro" id="IPR001412">
    <property type="entry name" value="aa-tRNA-synth_I_CS"/>
</dbReference>
<dbReference type="InterPro" id="IPR014729">
    <property type="entry name" value="Rossmann-like_a/b/a_fold"/>
</dbReference>
<sequence length="103" mass="12276">MFFKKKKNNFSNKKKNFYILNMFPYPSGKGLHIGHTLGYIISDIITRYKKMSNYNIFNPIGFDSFGLPTEHYSYNIKKHPLNITDINIKNFKYQLKRLSILFN</sequence>
<gene>
    <name evidence="9" type="ORF">ABNO52_00675</name>
</gene>
<dbReference type="Gene3D" id="3.40.50.620">
    <property type="entry name" value="HUPs"/>
    <property type="match status" value="1"/>
</dbReference>
<dbReference type="EMBL" id="CP157893">
    <property type="protein sequence ID" value="XBT18276.1"/>
    <property type="molecule type" value="Genomic_DNA"/>
</dbReference>
<proteinExistence type="inferred from homology"/>
<dbReference type="PANTHER" id="PTHR43740:SF2">
    <property type="entry name" value="LEUCINE--TRNA LIGASE, MITOCHONDRIAL"/>
    <property type="match status" value="1"/>
</dbReference>
<dbReference type="AlphaFoldDB" id="A0AAU7QSH4"/>
<protein>
    <recommendedName>
        <fullName evidence="2">leucine--tRNA ligase</fullName>
        <ecNumber evidence="2">6.1.1.4</ecNumber>
    </recommendedName>
</protein>
<name>A0AAU7QSH4_9FLAO</name>
<dbReference type="Pfam" id="PF00133">
    <property type="entry name" value="tRNA-synt_1"/>
    <property type="match status" value="1"/>
</dbReference>
<dbReference type="InterPro" id="IPR002300">
    <property type="entry name" value="aa-tRNA-synth_Ia"/>
</dbReference>
<dbReference type="PROSITE" id="PS00178">
    <property type="entry name" value="AA_TRNA_LIGASE_I"/>
    <property type="match status" value="1"/>
</dbReference>
<keyword evidence="7" id="KW-0030">Aminoacyl-tRNA synthetase</keyword>
<evidence type="ECO:0000256" key="3">
    <source>
        <dbReference type="ARBA" id="ARBA00022598"/>
    </source>
</evidence>
<dbReference type="GO" id="GO:0004823">
    <property type="term" value="F:leucine-tRNA ligase activity"/>
    <property type="evidence" value="ECO:0007669"/>
    <property type="project" value="UniProtKB-EC"/>
</dbReference>
<evidence type="ECO:0000256" key="4">
    <source>
        <dbReference type="ARBA" id="ARBA00022741"/>
    </source>
</evidence>